<dbReference type="EMBL" id="UZAI01000607">
    <property type="protein sequence ID" value="VDO54826.1"/>
    <property type="molecule type" value="Genomic_DNA"/>
</dbReference>
<dbReference type="AlphaFoldDB" id="A0A183LF38"/>
<dbReference type="Pfam" id="PF03372">
    <property type="entry name" value="Exo_endo_phos"/>
    <property type="match status" value="1"/>
</dbReference>
<reference evidence="1 2" key="1">
    <citation type="submission" date="2018-11" db="EMBL/GenBank/DDBJ databases">
        <authorList>
            <consortium name="Pathogen Informatics"/>
        </authorList>
    </citation>
    <scope>NUCLEOTIDE SEQUENCE [LARGE SCALE GENOMIC DNA]</scope>
    <source>
        <strain evidence="1 2">Zambia</strain>
    </source>
</reference>
<protein>
    <submittedName>
        <fullName evidence="1">Uncharacterized protein</fullName>
    </submittedName>
</protein>
<dbReference type="Gene3D" id="3.60.10.10">
    <property type="entry name" value="Endonuclease/exonuclease/phosphatase"/>
    <property type="match status" value="1"/>
</dbReference>
<organism evidence="1 2">
    <name type="scientific">Schistosoma margrebowiei</name>
    <dbReference type="NCBI Taxonomy" id="48269"/>
    <lineage>
        <taxon>Eukaryota</taxon>
        <taxon>Metazoa</taxon>
        <taxon>Spiralia</taxon>
        <taxon>Lophotrochozoa</taxon>
        <taxon>Platyhelminthes</taxon>
        <taxon>Trematoda</taxon>
        <taxon>Digenea</taxon>
        <taxon>Strigeidida</taxon>
        <taxon>Schistosomatoidea</taxon>
        <taxon>Schistosomatidae</taxon>
        <taxon>Schistosoma</taxon>
    </lineage>
</organism>
<proteinExistence type="predicted"/>
<gene>
    <name evidence="1" type="ORF">SMRZ_LOCUS2413</name>
</gene>
<keyword evidence="2" id="KW-1185">Reference proteome</keyword>
<evidence type="ECO:0000313" key="2">
    <source>
        <dbReference type="Proteomes" id="UP000277204"/>
    </source>
</evidence>
<accession>A0A183LF38</accession>
<dbReference type="GO" id="GO:0003824">
    <property type="term" value="F:catalytic activity"/>
    <property type="evidence" value="ECO:0007669"/>
    <property type="project" value="InterPro"/>
</dbReference>
<dbReference type="InterPro" id="IPR005135">
    <property type="entry name" value="Endo/exonuclease/phosphatase"/>
</dbReference>
<dbReference type="Proteomes" id="UP000277204">
    <property type="component" value="Unassembled WGS sequence"/>
</dbReference>
<dbReference type="SUPFAM" id="SSF56219">
    <property type="entry name" value="DNase I-like"/>
    <property type="match status" value="1"/>
</dbReference>
<dbReference type="InterPro" id="IPR036691">
    <property type="entry name" value="Endo/exonu/phosph_ase_sf"/>
</dbReference>
<sequence>MSQIALEMREYNFDVLGISETYWTQARQHSLDTWEMLLYSGHKGKNAARTQGFSLMLSKETRDALIGWKSHRSRIIKASFKTKKEGITMNVVQFIAPTNYSNDDNKDQFYDMLQLIIAKRTGKYLTILMWDLNAKVVMDNIRYENVM</sequence>
<evidence type="ECO:0000313" key="1">
    <source>
        <dbReference type="EMBL" id="VDO54826.1"/>
    </source>
</evidence>
<name>A0A183LF38_9TREM</name>